<comment type="caution">
    <text evidence="4">The sequence shown here is derived from an EMBL/GenBank/DDBJ whole genome shotgun (WGS) entry which is preliminary data.</text>
</comment>
<evidence type="ECO:0000259" key="3">
    <source>
        <dbReference type="Pfam" id="PF16861"/>
    </source>
</evidence>
<dbReference type="SUPFAM" id="SSF53067">
    <property type="entry name" value="Actin-like ATPase domain"/>
    <property type="match status" value="1"/>
</dbReference>
<dbReference type="PANTHER" id="PTHR34847">
    <property type="entry name" value="NODULATION PROTEIN U"/>
    <property type="match status" value="1"/>
</dbReference>
<dbReference type="InterPro" id="IPR031730">
    <property type="entry name" value="Carbam_trans_C"/>
</dbReference>
<dbReference type="InterPro" id="IPR043129">
    <property type="entry name" value="ATPase_NBD"/>
</dbReference>
<dbReference type="CDD" id="cd24098">
    <property type="entry name" value="ASKHA_NBD_TobZ_N"/>
    <property type="match status" value="1"/>
</dbReference>
<dbReference type="Gene3D" id="3.30.420.40">
    <property type="match status" value="2"/>
</dbReference>
<dbReference type="InterPro" id="IPR003696">
    <property type="entry name" value="Carbtransf_dom"/>
</dbReference>
<sequence>MSESSPTVVGLNVGHDGGCAVLADGEIVAIAEERLNRSRYSAGWLSALHYCLHAVRKSLDDVDLVVFSSIGERLPTGFDGGLDRFGLRPNRTITVDHHLSHAYSAYCLSDFNSAVVAVLDGAGNDAATESYYFATDDGLTTIASTDATRPRAGGIGATYEAFTNYIGFHEQEAGKTMALASYGDPGRWGLPLFEVDGLRVEGRLGTTHERGVVDLADRENLDLGAPYEVDSRTAMDLAAWVQSETERAVTQLVTELVRRTGVRSVCVAGGVAMNCVMNERVRSSAEVDLFVPPPASDRGQALGNVLIGCHRLTGRLHRRPLRRDEFGRSYAEAEILSALRRHPHLVHRERHPRAPFAYGKESDPALVAAQLLAEGKLVAWFQGGSELGARALGSRSILADPRTAESRDRLNRDVKKREWFRPFAPAVTAEAVDEWFRAGPAPNPFMLFTATAREEKRPQLEAITHIDGSARLQSVTLADHPLFHRVIDGFGRITGVPVLLNTSFNVHEPIVESPSDALATFQSTALDAMVMGNYLVTKR</sequence>
<dbReference type="Pfam" id="PF02543">
    <property type="entry name" value="Carbam_trans_N"/>
    <property type="match status" value="1"/>
</dbReference>
<comment type="similarity">
    <text evidence="1">Belongs to the NodU/CmcH family.</text>
</comment>
<evidence type="ECO:0000313" key="4">
    <source>
        <dbReference type="EMBL" id="MDT0348122.1"/>
    </source>
</evidence>
<evidence type="ECO:0000259" key="2">
    <source>
        <dbReference type="Pfam" id="PF02543"/>
    </source>
</evidence>
<organism evidence="4 5">
    <name type="scientific">Pseudonocardia charpentierae</name>
    <dbReference type="NCBI Taxonomy" id="3075545"/>
    <lineage>
        <taxon>Bacteria</taxon>
        <taxon>Bacillati</taxon>
        <taxon>Actinomycetota</taxon>
        <taxon>Actinomycetes</taxon>
        <taxon>Pseudonocardiales</taxon>
        <taxon>Pseudonocardiaceae</taxon>
        <taxon>Pseudonocardia</taxon>
    </lineage>
</organism>
<protein>
    <submittedName>
        <fullName evidence="4">Carbamoyltransferase C-terminal domain-containing protein</fullName>
    </submittedName>
</protein>
<accession>A0ABU2N2H3</accession>
<dbReference type="PANTHER" id="PTHR34847:SF1">
    <property type="entry name" value="NODULATION PROTEIN U"/>
    <property type="match status" value="1"/>
</dbReference>
<evidence type="ECO:0000313" key="5">
    <source>
        <dbReference type="Proteomes" id="UP001183202"/>
    </source>
</evidence>
<dbReference type="Gene3D" id="3.90.870.20">
    <property type="entry name" value="Carbamoyltransferase, C-terminal domain"/>
    <property type="match status" value="1"/>
</dbReference>
<feature type="domain" description="Carbamoyltransferase" evidence="2">
    <location>
        <begin position="94"/>
        <end position="304"/>
    </location>
</feature>
<reference evidence="5" key="1">
    <citation type="submission" date="2023-07" db="EMBL/GenBank/DDBJ databases">
        <title>30 novel species of actinomycetes from the DSMZ collection.</title>
        <authorList>
            <person name="Nouioui I."/>
        </authorList>
    </citation>
    <scope>NUCLEOTIDE SEQUENCE [LARGE SCALE GENOMIC DNA]</scope>
    <source>
        <strain evidence="5">DSM 45834</strain>
    </source>
</reference>
<name>A0ABU2N2H3_9PSEU</name>
<feature type="domain" description="Carbamoyltransferase C-terminal" evidence="3">
    <location>
        <begin position="369"/>
        <end position="538"/>
    </location>
</feature>
<dbReference type="InterPro" id="IPR038152">
    <property type="entry name" value="Carbam_trans_C_sf"/>
</dbReference>
<dbReference type="Pfam" id="PF16861">
    <property type="entry name" value="Carbam_trans_C"/>
    <property type="match status" value="1"/>
</dbReference>
<dbReference type="EMBL" id="JAVREJ010000001">
    <property type="protein sequence ID" value="MDT0348122.1"/>
    <property type="molecule type" value="Genomic_DNA"/>
</dbReference>
<dbReference type="InterPro" id="IPR051338">
    <property type="entry name" value="NodU/CmcH_Carbamoyltrnsfr"/>
</dbReference>
<gene>
    <name evidence="4" type="ORF">RM445_01110</name>
</gene>
<proteinExistence type="inferred from homology"/>
<dbReference type="RefSeq" id="WP_311554021.1">
    <property type="nucleotide sequence ID" value="NZ_JAVREJ010000001.1"/>
</dbReference>
<evidence type="ECO:0000256" key="1">
    <source>
        <dbReference type="ARBA" id="ARBA00006129"/>
    </source>
</evidence>
<dbReference type="Proteomes" id="UP001183202">
    <property type="component" value="Unassembled WGS sequence"/>
</dbReference>
<keyword evidence="5" id="KW-1185">Reference proteome</keyword>